<dbReference type="Gene3D" id="3.10.520.10">
    <property type="entry name" value="ApbE-like domains"/>
    <property type="match status" value="1"/>
</dbReference>
<evidence type="ECO:0000256" key="2">
    <source>
        <dbReference type="ARBA" id="ARBA00016337"/>
    </source>
</evidence>
<comment type="cofactor">
    <cofactor evidence="11">
        <name>Mg(2+)</name>
        <dbReference type="ChEBI" id="CHEBI:18420"/>
    </cofactor>
    <cofactor evidence="11">
        <name>Mn(2+)</name>
        <dbReference type="ChEBI" id="CHEBI:29035"/>
    </cofactor>
    <text evidence="11">Magnesium. Can also use manganese.</text>
</comment>
<dbReference type="Pfam" id="PF02424">
    <property type="entry name" value="ApbE"/>
    <property type="match status" value="1"/>
</dbReference>
<feature type="binding site" evidence="11">
    <location>
        <position position="175"/>
    </location>
    <ligand>
        <name>Mg(2+)</name>
        <dbReference type="ChEBI" id="CHEBI:18420"/>
    </ligand>
</feature>
<keyword evidence="13" id="KW-1185">Reference proteome</keyword>
<keyword evidence="5 10" id="KW-0479">Metal-binding</keyword>
<dbReference type="RefSeq" id="WP_116497014.1">
    <property type="nucleotide sequence ID" value="NZ_QENZ01000006.1"/>
</dbReference>
<dbReference type="SUPFAM" id="SSF143631">
    <property type="entry name" value="ApbE-like"/>
    <property type="match status" value="1"/>
</dbReference>
<keyword evidence="12" id="KW-0449">Lipoprotein</keyword>
<evidence type="ECO:0000256" key="1">
    <source>
        <dbReference type="ARBA" id="ARBA00011955"/>
    </source>
</evidence>
<gene>
    <name evidence="12" type="ORF">C7377_1808</name>
</gene>
<dbReference type="InterPro" id="IPR003374">
    <property type="entry name" value="ApbE-like_sf"/>
</dbReference>
<sequence>MQEKSSKKILFTIVATCVLILIAYGIRQFVLNDTKKYYYQSGKVFGTFYHLSYESEVDHQDAIDSLFVFFDFSLSTYNKNSIISKVNANKDVKLDDYFIHVFNESMRCSKETGGAFDITVTPLVDAWGFGSGEKYEHLEQEIIDSLMQYVGLDKVKLKDGKIIKANPKIQFNVNAIAKGYGVDVIADYLEEQGVKNYLVEIGGEIRALGENRKHHTWRTAINQPIDDSTQMNNDLQDEIVLMSSGGMATSGNYRNFYIKDGQKFSHTINPKTGYPVSHNLLSATVCMPTCLEADALATAFMVLGLEDGKALAEKLQVPVYFIYEQDGKNLVYMSEDFKERIQK</sequence>
<proteinExistence type="inferred from homology"/>
<evidence type="ECO:0000313" key="13">
    <source>
        <dbReference type="Proteomes" id="UP000251835"/>
    </source>
</evidence>
<dbReference type="OrthoDB" id="9778595at2"/>
<dbReference type="EMBL" id="QENZ01000006">
    <property type="protein sequence ID" value="PVX49392.1"/>
    <property type="molecule type" value="Genomic_DNA"/>
</dbReference>
<evidence type="ECO:0000256" key="8">
    <source>
        <dbReference type="ARBA" id="ARBA00031306"/>
    </source>
</evidence>
<feature type="binding site" evidence="11">
    <location>
        <position position="298"/>
    </location>
    <ligand>
        <name>Mg(2+)</name>
        <dbReference type="ChEBI" id="CHEBI:18420"/>
    </ligand>
</feature>
<dbReference type="PANTHER" id="PTHR30040:SF2">
    <property type="entry name" value="FAD:PROTEIN FMN TRANSFERASE"/>
    <property type="match status" value="1"/>
</dbReference>
<evidence type="ECO:0000256" key="3">
    <source>
        <dbReference type="ARBA" id="ARBA00022630"/>
    </source>
</evidence>
<dbReference type="PIRSF" id="PIRSF006268">
    <property type="entry name" value="ApbE"/>
    <property type="match status" value="1"/>
</dbReference>
<keyword evidence="7 10" id="KW-0460">Magnesium</keyword>
<evidence type="ECO:0000256" key="6">
    <source>
        <dbReference type="ARBA" id="ARBA00022827"/>
    </source>
</evidence>
<keyword evidence="6 10" id="KW-0274">FAD</keyword>
<protein>
    <recommendedName>
        <fullName evidence="2 10">FAD:protein FMN transferase</fullName>
        <ecNumber evidence="1 10">2.7.1.180</ecNumber>
    </recommendedName>
    <alternativeName>
        <fullName evidence="8 10">Flavin transferase</fullName>
    </alternativeName>
</protein>
<evidence type="ECO:0000313" key="12">
    <source>
        <dbReference type="EMBL" id="PVX49392.1"/>
    </source>
</evidence>
<evidence type="ECO:0000256" key="10">
    <source>
        <dbReference type="PIRNR" id="PIRNR006268"/>
    </source>
</evidence>
<evidence type="ECO:0000256" key="7">
    <source>
        <dbReference type="ARBA" id="ARBA00022842"/>
    </source>
</evidence>
<dbReference type="GO" id="GO:0046872">
    <property type="term" value="F:metal ion binding"/>
    <property type="evidence" value="ECO:0007669"/>
    <property type="project" value="UniProtKB-UniRule"/>
</dbReference>
<accession>A0A7L4UMM3</accession>
<dbReference type="PANTHER" id="PTHR30040">
    <property type="entry name" value="THIAMINE BIOSYNTHESIS LIPOPROTEIN APBE"/>
    <property type="match status" value="1"/>
</dbReference>
<dbReference type="Proteomes" id="UP000251835">
    <property type="component" value="Unassembled WGS sequence"/>
</dbReference>
<feature type="binding site" evidence="11">
    <location>
        <position position="294"/>
    </location>
    <ligand>
        <name>Mg(2+)</name>
        <dbReference type="ChEBI" id="CHEBI:18420"/>
    </ligand>
</feature>
<keyword evidence="4 10" id="KW-0808">Transferase</keyword>
<comment type="caution">
    <text evidence="12">The sequence shown here is derived from an EMBL/GenBank/DDBJ whole genome shotgun (WGS) entry which is preliminary data.</text>
</comment>
<organism evidence="12 13">
    <name type="scientific">Balneicella halophila</name>
    <dbReference type="NCBI Taxonomy" id="1537566"/>
    <lineage>
        <taxon>Bacteria</taxon>
        <taxon>Pseudomonadati</taxon>
        <taxon>Bacteroidota</taxon>
        <taxon>Bacteroidia</taxon>
        <taxon>Bacteroidales</taxon>
        <taxon>Balneicellaceae</taxon>
        <taxon>Balneicella</taxon>
    </lineage>
</organism>
<dbReference type="EC" id="2.7.1.180" evidence="1 10"/>
<evidence type="ECO:0000256" key="5">
    <source>
        <dbReference type="ARBA" id="ARBA00022723"/>
    </source>
</evidence>
<dbReference type="AlphaFoldDB" id="A0A7L4UMM3"/>
<evidence type="ECO:0000256" key="4">
    <source>
        <dbReference type="ARBA" id="ARBA00022679"/>
    </source>
</evidence>
<dbReference type="InterPro" id="IPR024932">
    <property type="entry name" value="ApbE"/>
</dbReference>
<comment type="similarity">
    <text evidence="10">Belongs to the ApbE family.</text>
</comment>
<name>A0A7L4UMM3_BALHA</name>
<comment type="catalytic activity">
    <reaction evidence="9 10">
        <text>L-threonyl-[protein] + FAD = FMN-L-threonyl-[protein] + AMP + H(+)</text>
        <dbReference type="Rhea" id="RHEA:36847"/>
        <dbReference type="Rhea" id="RHEA-COMP:11060"/>
        <dbReference type="Rhea" id="RHEA-COMP:11061"/>
        <dbReference type="ChEBI" id="CHEBI:15378"/>
        <dbReference type="ChEBI" id="CHEBI:30013"/>
        <dbReference type="ChEBI" id="CHEBI:57692"/>
        <dbReference type="ChEBI" id="CHEBI:74257"/>
        <dbReference type="ChEBI" id="CHEBI:456215"/>
        <dbReference type="EC" id="2.7.1.180"/>
    </reaction>
</comment>
<keyword evidence="3 10" id="KW-0285">Flavoprotein</keyword>
<dbReference type="GO" id="GO:0016740">
    <property type="term" value="F:transferase activity"/>
    <property type="evidence" value="ECO:0007669"/>
    <property type="project" value="UniProtKB-UniRule"/>
</dbReference>
<reference evidence="12 13" key="1">
    <citation type="submission" date="2018-05" db="EMBL/GenBank/DDBJ databases">
        <title>Genomic Encyclopedia of Type Strains, Phase IV (KMG-IV): sequencing the most valuable type-strain genomes for metagenomic binning, comparative biology and taxonomic classification.</title>
        <authorList>
            <person name="Goeker M."/>
        </authorList>
    </citation>
    <scope>NUCLEOTIDE SEQUENCE [LARGE SCALE GENOMIC DNA]</scope>
    <source>
        <strain evidence="12 13">DSM 28579</strain>
    </source>
</reference>
<evidence type="ECO:0000256" key="11">
    <source>
        <dbReference type="PIRSR" id="PIRSR006268-2"/>
    </source>
</evidence>
<evidence type="ECO:0000256" key="9">
    <source>
        <dbReference type="ARBA" id="ARBA00048540"/>
    </source>
</evidence>